<protein>
    <recommendedName>
        <fullName evidence="4">Secretion protein EccK</fullName>
    </recommendedName>
</protein>
<dbReference type="Proteomes" id="UP001141629">
    <property type="component" value="Unassembled WGS sequence"/>
</dbReference>
<feature type="compositionally biased region" description="Gly residues" evidence="1">
    <location>
        <begin position="33"/>
        <end position="42"/>
    </location>
</feature>
<feature type="compositionally biased region" description="Low complexity" evidence="1">
    <location>
        <begin position="58"/>
        <end position="71"/>
    </location>
</feature>
<evidence type="ECO:0000313" key="3">
    <source>
        <dbReference type="Proteomes" id="UP001141629"/>
    </source>
</evidence>
<reference evidence="2" key="1">
    <citation type="submission" date="2020-07" db="EMBL/GenBank/DDBJ databases">
        <authorList>
            <person name="Pettersson B.M.F."/>
            <person name="Behra P.R.K."/>
            <person name="Ramesh M."/>
            <person name="Das S."/>
            <person name="Dasgupta S."/>
            <person name="Kirsebom L.A."/>
        </authorList>
    </citation>
    <scope>NUCLEOTIDE SEQUENCE</scope>
    <source>
        <strain evidence="2">DSM 44838</strain>
    </source>
</reference>
<evidence type="ECO:0000256" key="1">
    <source>
        <dbReference type="SAM" id="MobiDB-lite"/>
    </source>
</evidence>
<feature type="compositionally biased region" description="Gly residues" evidence="1">
    <location>
        <begin position="96"/>
        <end position="117"/>
    </location>
</feature>
<evidence type="ECO:0008006" key="4">
    <source>
        <dbReference type="Google" id="ProtNLM"/>
    </source>
</evidence>
<reference evidence="2" key="2">
    <citation type="journal article" date="2022" name="BMC Genomics">
        <title>Comparative genome analysis of mycobacteria focusing on tRNA and non-coding RNA.</title>
        <authorList>
            <person name="Behra P.R.K."/>
            <person name="Pettersson B.M.F."/>
            <person name="Ramesh M."/>
            <person name="Das S."/>
            <person name="Dasgupta S."/>
            <person name="Kirsebom L.A."/>
        </authorList>
    </citation>
    <scope>NUCLEOTIDE SEQUENCE</scope>
    <source>
        <strain evidence="2">DSM 44838</strain>
    </source>
</reference>
<feature type="compositionally biased region" description="Pro residues" evidence="1">
    <location>
        <begin position="72"/>
        <end position="83"/>
    </location>
</feature>
<accession>A0A9X2YYN5</accession>
<evidence type="ECO:0000313" key="2">
    <source>
        <dbReference type="EMBL" id="MCV7420768.1"/>
    </source>
</evidence>
<organism evidence="2 3">
    <name type="scientific">Mycobacterium yunnanensis</name>
    <dbReference type="NCBI Taxonomy" id="368477"/>
    <lineage>
        <taxon>Bacteria</taxon>
        <taxon>Bacillati</taxon>
        <taxon>Actinomycetota</taxon>
        <taxon>Actinomycetes</taxon>
        <taxon>Mycobacteriales</taxon>
        <taxon>Mycobacteriaceae</taxon>
        <taxon>Mycobacterium</taxon>
    </lineage>
</organism>
<name>A0A9X2YYN5_9MYCO</name>
<comment type="caution">
    <text evidence="2">The sequence shown here is derived from an EMBL/GenBank/DDBJ whole genome shotgun (WGS) entry which is preliminary data.</text>
</comment>
<dbReference type="AlphaFoldDB" id="A0A9X2YYN5"/>
<dbReference type="RefSeq" id="WP_263995540.1">
    <property type="nucleotide sequence ID" value="NZ_JACKVK010000005.1"/>
</dbReference>
<feature type="compositionally biased region" description="Pro residues" evidence="1">
    <location>
        <begin position="126"/>
        <end position="147"/>
    </location>
</feature>
<gene>
    <name evidence="2" type="ORF">H7K45_09485</name>
</gene>
<proteinExistence type="predicted"/>
<keyword evidence="3" id="KW-1185">Reference proteome</keyword>
<feature type="region of interest" description="Disordered" evidence="1">
    <location>
        <begin position="1"/>
        <end position="172"/>
    </location>
</feature>
<dbReference type="EMBL" id="JACKVK010000005">
    <property type="protein sequence ID" value="MCV7420768.1"/>
    <property type="molecule type" value="Genomic_DNA"/>
</dbReference>
<sequence>MSGASAGAKASADMGAKADPAADAKNAPAKAGATGGPGGGGEKAPADQLAKGLSTAQSATAQPTMSPAAATAPPPTPLAPPTDPAASAPIQHSAGSTGGAGGGSGGGVGGMAGGNGSFGSPSASAPTPPPMPLGPPATPPPAGPPSPGSGSGTPAQPAASTGTGPGVNAASTSRVDPALAGVAPIPVSPARLERDAILSASTAGAMQRHRGNANAALIQARRIAAALNMGAPQYGFYWVTGLTADGSIVVANSFGLAYIPDGVELPAQVTVASADESISPTDRGKWATYPILAIQGWAQAHDHTLRAVIATKEQFANFDPGVPKVVLQRDDIPETGKMQGRSRLEVIAPSVATRLASVADGGLQDLLPVAPTDSTAPEDRTAALWFALIKPLMSTSPDRGVAHLEAFVTYADHAQELALHKAHNALDAEVQRSAIADWVYWQHLSVLMSDAISSEVTV</sequence>
<feature type="compositionally biased region" description="Low complexity" evidence="1">
    <location>
        <begin position="84"/>
        <end position="95"/>
    </location>
</feature>
<feature type="compositionally biased region" description="Low complexity" evidence="1">
    <location>
        <begin position="1"/>
        <end position="32"/>
    </location>
</feature>